<evidence type="ECO:0000256" key="9">
    <source>
        <dbReference type="ARBA" id="ARBA00023157"/>
    </source>
</evidence>
<evidence type="ECO:0000313" key="16">
    <source>
        <dbReference type="EnsemblPlants" id="LPERR05G12410.1"/>
    </source>
</evidence>
<keyword evidence="12" id="KW-0624">Polysaccharide degradation</keyword>
<evidence type="ECO:0000256" key="3">
    <source>
        <dbReference type="ARBA" id="ARBA00012729"/>
    </source>
</evidence>
<dbReference type="InterPro" id="IPR018371">
    <property type="entry name" value="Chitin-binding_1_CS"/>
</dbReference>
<feature type="disulfide bond" evidence="13">
    <location>
        <begin position="96"/>
        <end position="100"/>
    </location>
</feature>
<evidence type="ECO:0000256" key="11">
    <source>
        <dbReference type="ARBA" id="ARBA00023295"/>
    </source>
</evidence>
<dbReference type="SUPFAM" id="SSF57016">
    <property type="entry name" value="Plant lectins/antimicrobial peptides"/>
    <property type="match status" value="2"/>
</dbReference>
<dbReference type="CDD" id="cd00325">
    <property type="entry name" value="chitinase_GH19"/>
    <property type="match status" value="2"/>
</dbReference>
<keyword evidence="6" id="KW-0378">Hydrolase</keyword>
<evidence type="ECO:0000256" key="14">
    <source>
        <dbReference type="SAM" id="MobiDB-lite"/>
    </source>
</evidence>
<dbReference type="SMART" id="SM00270">
    <property type="entry name" value="ChtBD1"/>
    <property type="match status" value="2"/>
</dbReference>
<evidence type="ECO:0000256" key="12">
    <source>
        <dbReference type="ARBA" id="ARBA00023326"/>
    </source>
</evidence>
<evidence type="ECO:0000256" key="10">
    <source>
        <dbReference type="ARBA" id="ARBA00023277"/>
    </source>
</evidence>
<evidence type="ECO:0000313" key="17">
    <source>
        <dbReference type="Proteomes" id="UP000032180"/>
    </source>
</evidence>
<dbReference type="GO" id="GO:0008061">
    <property type="term" value="F:chitin binding"/>
    <property type="evidence" value="ECO:0007669"/>
    <property type="project" value="UniProtKB-UniRule"/>
</dbReference>
<dbReference type="EnsemblPlants" id="LPERR05G12410.1">
    <property type="protein sequence ID" value="LPERR05G12410.1"/>
    <property type="gene ID" value="LPERR05G12410"/>
</dbReference>
<reference evidence="16" key="3">
    <citation type="submission" date="2015-04" db="UniProtKB">
        <authorList>
            <consortium name="EnsemblPlants"/>
        </authorList>
    </citation>
    <scope>IDENTIFICATION</scope>
</reference>
<evidence type="ECO:0000256" key="13">
    <source>
        <dbReference type="PROSITE-ProRule" id="PRU00261"/>
    </source>
</evidence>
<dbReference type="Pfam" id="PF00187">
    <property type="entry name" value="Chitin_bind_1"/>
    <property type="match status" value="2"/>
</dbReference>
<dbReference type="CDD" id="cd06921">
    <property type="entry name" value="ChtBD1_GH19_hevein"/>
    <property type="match status" value="2"/>
</dbReference>
<evidence type="ECO:0000256" key="5">
    <source>
        <dbReference type="ARBA" id="ARBA00022729"/>
    </source>
</evidence>
<dbReference type="Gramene" id="LPERR05G12410.1">
    <property type="protein sequence ID" value="LPERR05G12410.1"/>
    <property type="gene ID" value="LPERR05G12410"/>
</dbReference>
<dbReference type="FunFam" id="3.30.60.10:FF:000001">
    <property type="entry name" value="Basic endochitinase"/>
    <property type="match status" value="1"/>
</dbReference>
<feature type="disulfide bond" evidence="13">
    <location>
        <begin position="73"/>
        <end position="85"/>
    </location>
</feature>
<feature type="compositionally biased region" description="Polar residues" evidence="14">
    <location>
        <begin position="592"/>
        <end position="601"/>
    </location>
</feature>
<evidence type="ECO:0000256" key="8">
    <source>
        <dbReference type="ARBA" id="ARBA00023024"/>
    </source>
</evidence>
<organism evidence="16 17">
    <name type="scientific">Leersia perrieri</name>
    <dbReference type="NCBI Taxonomy" id="77586"/>
    <lineage>
        <taxon>Eukaryota</taxon>
        <taxon>Viridiplantae</taxon>
        <taxon>Streptophyta</taxon>
        <taxon>Embryophyta</taxon>
        <taxon>Tracheophyta</taxon>
        <taxon>Spermatophyta</taxon>
        <taxon>Magnoliopsida</taxon>
        <taxon>Liliopsida</taxon>
        <taxon>Poales</taxon>
        <taxon>Poaceae</taxon>
        <taxon>BOP clade</taxon>
        <taxon>Oryzoideae</taxon>
        <taxon>Oryzeae</taxon>
        <taxon>Oryzinae</taxon>
        <taxon>Leersia</taxon>
    </lineage>
</organism>
<feature type="disulfide bond" evidence="13">
    <location>
        <begin position="401"/>
        <end position="405"/>
    </location>
</feature>
<dbReference type="Gene3D" id="1.10.530.10">
    <property type="match status" value="2"/>
</dbReference>
<dbReference type="PANTHER" id="PTHR22595">
    <property type="entry name" value="CHITINASE-RELATED"/>
    <property type="match status" value="1"/>
</dbReference>
<keyword evidence="9 13" id="KW-1015">Disulfide bond</keyword>
<dbReference type="InterPro" id="IPR000726">
    <property type="entry name" value="Glyco_hydro_19_cat"/>
</dbReference>
<dbReference type="InterPro" id="IPR023346">
    <property type="entry name" value="Lysozyme-like_dom_sf"/>
</dbReference>
<name>A0A0D9WG96_9ORYZ</name>
<evidence type="ECO:0000256" key="4">
    <source>
        <dbReference type="ARBA" id="ARBA00022669"/>
    </source>
</evidence>
<dbReference type="GO" id="GO:0000272">
    <property type="term" value="P:polysaccharide catabolic process"/>
    <property type="evidence" value="ECO:0007669"/>
    <property type="project" value="UniProtKB-KW"/>
</dbReference>
<dbReference type="SUPFAM" id="SSF53955">
    <property type="entry name" value="Lysozyme-like"/>
    <property type="match status" value="2"/>
</dbReference>
<sequence length="675" mass="71080">MCRSTTERTSRMIAQFMMKHSFRAISHLEIKHESSSSPIMKTTTALGLLMAAAALAAHALAEQCGSQAGGALCPDCLCCSRFGWCGSTSDYCGDGCQSQCDGCGGGGGGGAVESIVSKELFEQLLLHRNNAACSASGFYTYDAFVTAAAAFPDFAATGDDETRKREVAAFLAQTSHETTGGWPTAPDSPFSWGYCFKEEIGATADYCQLQLWAGGRGHRRGPPENPELVATDPVVSFKTALWFWMTPQAPKPSCHDVITGEWEPTTSDNTAGRVPGYGVITNIINGGLECGHGPDDRMANRIGFYQRYCDVLGIGYGSNLDCYDQRPFNSGLHLVMIAARAAKLVAMKAMALGVLALAYAAATARAEQCGWQAGGAVCHDNLCCSMWGWCGLGRDYCNGGCQSQCGSALFRGDDVVVQQGGGRVGGVASVVTGDLFDRMLPHRDDASCPARGFYTYRAFVAAAAAFPAFAATGDNDTRKREVAAFLAQTSHATSGGPYSCGYCYKEVKGATSDFCVPNARWPCAPGKAYHARGPMQIAYNYNYGAAGEAIGADLLGNPELVATDPTVAFKTALWLWMTPPSPRSPSQPSCHAVSTGQWTPTTEDRAAGRAPGYGLTTNILTGGLQCAAGGGGSGAGRVAFYRRYCDVLGVSYGPNLDCSGQAPFDEDIVSSAAGK</sequence>
<dbReference type="EC" id="3.2.1.14" evidence="3"/>
<dbReference type="PROSITE" id="PS50941">
    <property type="entry name" value="CHIT_BIND_I_2"/>
    <property type="match status" value="2"/>
</dbReference>
<dbReference type="FunFam" id="3.30.20.10:FF:000001">
    <property type="entry name" value="Endochitinase (Chitinase)"/>
    <property type="match status" value="1"/>
</dbReference>
<dbReference type="HOGENOM" id="CLU_477682_0_0_1"/>
<dbReference type="GO" id="GO:0050832">
    <property type="term" value="P:defense response to fungus"/>
    <property type="evidence" value="ECO:0007669"/>
    <property type="project" value="UniProtKB-ARBA"/>
</dbReference>
<dbReference type="STRING" id="77586.A0A0D9WG96"/>
<feature type="disulfide bond" evidence="13">
    <location>
        <begin position="378"/>
        <end position="390"/>
    </location>
</feature>
<dbReference type="GO" id="GO:0016998">
    <property type="term" value="P:cell wall macromolecule catabolic process"/>
    <property type="evidence" value="ECO:0007669"/>
    <property type="project" value="InterPro"/>
</dbReference>
<keyword evidence="5" id="KW-0732">Signal</keyword>
<feature type="domain" description="Chitin-binding type-1" evidence="15">
    <location>
        <begin position="61"/>
        <end position="102"/>
    </location>
</feature>
<dbReference type="Proteomes" id="UP000032180">
    <property type="component" value="Chromosome 5"/>
</dbReference>
<dbReference type="GO" id="GO:0006032">
    <property type="term" value="P:chitin catabolic process"/>
    <property type="evidence" value="ECO:0007669"/>
    <property type="project" value="UniProtKB-KW"/>
</dbReference>
<keyword evidence="7" id="KW-0611">Plant defense</keyword>
<proteinExistence type="inferred from homology"/>
<dbReference type="AlphaFoldDB" id="A0A0D9WG96"/>
<evidence type="ECO:0000259" key="15">
    <source>
        <dbReference type="PROSITE" id="PS50941"/>
    </source>
</evidence>
<evidence type="ECO:0000256" key="6">
    <source>
        <dbReference type="ARBA" id="ARBA00022801"/>
    </source>
</evidence>
<dbReference type="Pfam" id="PF00182">
    <property type="entry name" value="Glyco_hydro_19"/>
    <property type="match status" value="3"/>
</dbReference>
<dbReference type="PROSITE" id="PS00774">
    <property type="entry name" value="CHITINASE_19_2"/>
    <property type="match status" value="1"/>
</dbReference>
<dbReference type="GO" id="GO:0008843">
    <property type="term" value="F:endochitinase activity"/>
    <property type="evidence" value="ECO:0007669"/>
    <property type="project" value="UniProtKB-EC"/>
</dbReference>
<comment type="similarity">
    <text evidence="2">Belongs to the glycosyl hydrolase 19 family. Chitinase class I subfamily.</text>
</comment>
<dbReference type="PROSITE" id="PS00773">
    <property type="entry name" value="CHITINASE_19_1"/>
    <property type="match status" value="2"/>
</dbReference>
<keyword evidence="4 13" id="KW-0147">Chitin-binding</keyword>
<evidence type="ECO:0000256" key="7">
    <source>
        <dbReference type="ARBA" id="ARBA00022821"/>
    </source>
</evidence>
<dbReference type="InterPro" id="IPR036861">
    <property type="entry name" value="Endochitinase-like_sf"/>
</dbReference>
<dbReference type="eggNOG" id="KOG4742">
    <property type="taxonomic scope" value="Eukaryota"/>
</dbReference>
<accession>A0A0D9WG96</accession>
<dbReference type="PRINTS" id="PR00451">
    <property type="entry name" value="CHITINBINDNG"/>
</dbReference>
<dbReference type="PROSITE" id="PS00026">
    <property type="entry name" value="CHIT_BIND_I_1"/>
    <property type="match status" value="2"/>
</dbReference>
<keyword evidence="17" id="KW-1185">Reference proteome</keyword>
<dbReference type="Gene3D" id="3.30.20.10">
    <property type="entry name" value="Endochitinase, domain 2"/>
    <property type="match status" value="1"/>
</dbReference>
<feature type="region of interest" description="Disordered" evidence="14">
    <location>
        <begin position="585"/>
        <end position="605"/>
    </location>
</feature>
<keyword evidence="10" id="KW-0119">Carbohydrate metabolism</keyword>
<comment type="catalytic activity">
    <reaction evidence="1">
        <text>Random endo-hydrolysis of N-acetyl-beta-D-glucosaminide (1-&gt;4)-beta-linkages in chitin and chitodextrins.</text>
        <dbReference type="EC" id="3.2.1.14"/>
    </reaction>
</comment>
<feature type="disulfide bond" evidence="13">
    <location>
        <begin position="369"/>
        <end position="384"/>
    </location>
</feature>
<dbReference type="PANTHER" id="PTHR22595:SF79">
    <property type="entry name" value="CHITINASE 12"/>
    <property type="match status" value="1"/>
</dbReference>
<feature type="disulfide bond" evidence="13">
    <location>
        <begin position="64"/>
        <end position="79"/>
    </location>
</feature>
<feature type="disulfide bond" evidence="13">
    <location>
        <begin position="78"/>
        <end position="92"/>
    </location>
</feature>
<feature type="domain" description="Chitin-binding type-1" evidence="15">
    <location>
        <begin position="366"/>
        <end position="407"/>
    </location>
</feature>
<feature type="disulfide bond" evidence="13">
    <location>
        <begin position="383"/>
        <end position="397"/>
    </location>
</feature>
<reference evidence="16 17" key="1">
    <citation type="submission" date="2012-08" db="EMBL/GenBank/DDBJ databases">
        <title>Oryza genome evolution.</title>
        <authorList>
            <person name="Wing R.A."/>
        </authorList>
    </citation>
    <scope>NUCLEOTIDE SEQUENCE</scope>
</reference>
<evidence type="ECO:0000256" key="1">
    <source>
        <dbReference type="ARBA" id="ARBA00000822"/>
    </source>
</evidence>
<reference evidence="17" key="2">
    <citation type="submission" date="2013-12" db="EMBL/GenBank/DDBJ databases">
        <authorList>
            <person name="Yu Y."/>
            <person name="Lee S."/>
            <person name="de Baynast K."/>
            <person name="Wissotski M."/>
            <person name="Liu L."/>
            <person name="Talag J."/>
            <person name="Goicoechea J."/>
            <person name="Angelova A."/>
            <person name="Jetty R."/>
            <person name="Kudrna D."/>
            <person name="Golser W."/>
            <person name="Rivera L."/>
            <person name="Zhang J."/>
            <person name="Wing R."/>
        </authorList>
    </citation>
    <scope>NUCLEOTIDE SEQUENCE</scope>
</reference>
<dbReference type="Gene3D" id="3.30.60.10">
    <property type="entry name" value="Endochitinase-like"/>
    <property type="match status" value="2"/>
</dbReference>
<keyword evidence="8" id="KW-0146">Chitin degradation</keyword>
<evidence type="ECO:0000256" key="2">
    <source>
        <dbReference type="ARBA" id="ARBA00009373"/>
    </source>
</evidence>
<dbReference type="InterPro" id="IPR001002">
    <property type="entry name" value="Chitin-bd_1"/>
</dbReference>
<protein>
    <recommendedName>
        <fullName evidence="3">chitinase</fullName>
        <ecNumber evidence="3">3.2.1.14</ecNumber>
    </recommendedName>
</protein>
<keyword evidence="11" id="KW-0326">Glycosidase</keyword>